<dbReference type="SUPFAM" id="SSF51182">
    <property type="entry name" value="RmlC-like cupins"/>
    <property type="match status" value="1"/>
</dbReference>
<evidence type="ECO:0000313" key="3">
    <source>
        <dbReference type="EMBL" id="KAA8628521.1"/>
    </source>
</evidence>
<dbReference type="InterPro" id="IPR014710">
    <property type="entry name" value="RmlC-like_jellyroll"/>
</dbReference>
<dbReference type="Pfam" id="PF07883">
    <property type="entry name" value="Cupin_2"/>
    <property type="match status" value="1"/>
</dbReference>
<comment type="caution">
    <text evidence="3">The sequence shown here is derived from an EMBL/GenBank/DDBJ whole genome shotgun (WGS) entry which is preliminary data.</text>
</comment>
<dbReference type="AlphaFoldDB" id="A0A8S8ZIF3"/>
<dbReference type="VEuPathDB" id="FungiDB:SMAC_07460"/>
<evidence type="ECO:0000259" key="2">
    <source>
        <dbReference type="Pfam" id="PF07883"/>
    </source>
</evidence>
<gene>
    <name evidence="3" type="ORF">SMACR_07460</name>
</gene>
<dbReference type="InterPro" id="IPR011051">
    <property type="entry name" value="RmlC_Cupin_sf"/>
</dbReference>
<dbReference type="Proteomes" id="UP000433876">
    <property type="component" value="Unassembled WGS sequence"/>
</dbReference>
<evidence type="ECO:0000313" key="4">
    <source>
        <dbReference type="Proteomes" id="UP000433876"/>
    </source>
</evidence>
<name>A0A8S8ZIF3_SORMA</name>
<proteinExistence type="predicted"/>
<evidence type="ECO:0000256" key="1">
    <source>
        <dbReference type="SAM" id="SignalP"/>
    </source>
</evidence>
<dbReference type="Gene3D" id="2.60.120.10">
    <property type="entry name" value="Jelly Rolls"/>
    <property type="match status" value="1"/>
</dbReference>
<protein>
    <recommendedName>
        <fullName evidence="2">Cupin type-2 domain-containing protein</fullName>
    </recommendedName>
</protein>
<keyword evidence="1" id="KW-0732">Signal</keyword>
<reference evidence="3 4" key="1">
    <citation type="submission" date="2017-07" db="EMBL/GenBank/DDBJ databases">
        <title>Genome sequence of the Sordaria macrospora wild type strain R19027.</title>
        <authorList>
            <person name="Nowrousian M."/>
            <person name="Teichert I."/>
            <person name="Kueck U."/>
        </authorList>
    </citation>
    <scope>NUCLEOTIDE SEQUENCE [LARGE SCALE GENOMIC DNA]</scope>
    <source>
        <strain evidence="3 4">R19027</strain>
        <tissue evidence="3">Mycelium</tissue>
    </source>
</reference>
<feature type="chain" id="PRO_5035747039" description="Cupin type-2 domain-containing protein" evidence="1">
    <location>
        <begin position="19"/>
        <end position="176"/>
    </location>
</feature>
<dbReference type="EMBL" id="NMPR01000178">
    <property type="protein sequence ID" value="KAA8628521.1"/>
    <property type="molecule type" value="Genomic_DNA"/>
</dbReference>
<accession>A0A8S8ZIF3</accession>
<feature type="signal peptide" evidence="1">
    <location>
        <begin position="1"/>
        <end position="18"/>
    </location>
</feature>
<organism evidence="3 4">
    <name type="scientific">Sordaria macrospora</name>
    <dbReference type="NCBI Taxonomy" id="5147"/>
    <lineage>
        <taxon>Eukaryota</taxon>
        <taxon>Fungi</taxon>
        <taxon>Dikarya</taxon>
        <taxon>Ascomycota</taxon>
        <taxon>Pezizomycotina</taxon>
        <taxon>Sordariomycetes</taxon>
        <taxon>Sordariomycetidae</taxon>
        <taxon>Sordariales</taxon>
        <taxon>Sordariaceae</taxon>
        <taxon>Sordaria</taxon>
    </lineage>
</organism>
<feature type="domain" description="Cupin type-2" evidence="2">
    <location>
        <begin position="76"/>
        <end position="150"/>
    </location>
</feature>
<sequence length="176" mass="19199">MPAGFLAIMASLLPIIDDILPMILPSSVSITKSIDIIPPIPPVITTANGGSHRVRVYSRDAVVNKLDKVCSTVLILSPTSYSTIRHYGEQDAIIYVALGRGVLLTASKDEEDSEPERHELSQGDFAAVPAWTEHQVLNESAEQDTHWVIIRSGSHPVEVHLKGWGRGKAEYPPSRA</sequence>
<dbReference type="InterPro" id="IPR013096">
    <property type="entry name" value="Cupin_2"/>
</dbReference>